<evidence type="ECO:0000256" key="1">
    <source>
        <dbReference type="SAM" id="MobiDB-lite"/>
    </source>
</evidence>
<sequence length="226" mass="24812">MSCRTASSVTDTESPPTGTSLASILGIKGGLRIRHHPISQTKAHAILRRVELSEDSSDDGQENSVVHFRLFTHKNLNLKPGKEILLTVASVDGRFKDQNVIFEGNFRGSDEDSDHEGTTLVEEESPVIEEEEEILPEPIMPPKMRRQWNKKLEEVSPAAFKIPIVYSSVGVQAQPVYTSSYVQASAVQSSVSVQCCTGGSSTSPELCKLGCPNRPHLAFHRPSYHS</sequence>
<keyword evidence="3" id="KW-1185">Reference proteome</keyword>
<organism evidence="2 3">
    <name type="scientific">Mycena albidolilacea</name>
    <dbReference type="NCBI Taxonomy" id="1033008"/>
    <lineage>
        <taxon>Eukaryota</taxon>
        <taxon>Fungi</taxon>
        <taxon>Dikarya</taxon>
        <taxon>Basidiomycota</taxon>
        <taxon>Agaricomycotina</taxon>
        <taxon>Agaricomycetes</taxon>
        <taxon>Agaricomycetidae</taxon>
        <taxon>Agaricales</taxon>
        <taxon>Marasmiineae</taxon>
        <taxon>Mycenaceae</taxon>
        <taxon>Mycena</taxon>
    </lineage>
</organism>
<accession>A0AAD7A3T9</accession>
<feature type="region of interest" description="Disordered" evidence="1">
    <location>
        <begin position="1"/>
        <end position="20"/>
    </location>
</feature>
<dbReference type="Proteomes" id="UP001218218">
    <property type="component" value="Unassembled WGS sequence"/>
</dbReference>
<gene>
    <name evidence="2" type="ORF">DFH08DRAFT_133541</name>
</gene>
<feature type="region of interest" description="Disordered" evidence="1">
    <location>
        <begin position="106"/>
        <end position="126"/>
    </location>
</feature>
<dbReference type="AlphaFoldDB" id="A0AAD7A3T9"/>
<evidence type="ECO:0000313" key="2">
    <source>
        <dbReference type="EMBL" id="KAJ7349012.1"/>
    </source>
</evidence>
<evidence type="ECO:0000313" key="3">
    <source>
        <dbReference type="Proteomes" id="UP001218218"/>
    </source>
</evidence>
<reference evidence="2" key="1">
    <citation type="submission" date="2023-03" db="EMBL/GenBank/DDBJ databases">
        <title>Massive genome expansion in bonnet fungi (Mycena s.s.) driven by repeated elements and novel gene families across ecological guilds.</title>
        <authorList>
            <consortium name="Lawrence Berkeley National Laboratory"/>
            <person name="Harder C.B."/>
            <person name="Miyauchi S."/>
            <person name="Viragh M."/>
            <person name="Kuo A."/>
            <person name="Thoen E."/>
            <person name="Andreopoulos B."/>
            <person name="Lu D."/>
            <person name="Skrede I."/>
            <person name="Drula E."/>
            <person name="Henrissat B."/>
            <person name="Morin E."/>
            <person name="Kohler A."/>
            <person name="Barry K."/>
            <person name="LaButti K."/>
            <person name="Morin E."/>
            <person name="Salamov A."/>
            <person name="Lipzen A."/>
            <person name="Mereny Z."/>
            <person name="Hegedus B."/>
            <person name="Baldrian P."/>
            <person name="Stursova M."/>
            <person name="Weitz H."/>
            <person name="Taylor A."/>
            <person name="Grigoriev I.V."/>
            <person name="Nagy L.G."/>
            <person name="Martin F."/>
            <person name="Kauserud H."/>
        </authorList>
    </citation>
    <scope>NUCLEOTIDE SEQUENCE</scope>
    <source>
        <strain evidence="2">CBHHK002</strain>
    </source>
</reference>
<protein>
    <submittedName>
        <fullName evidence="2">Uncharacterized protein</fullName>
    </submittedName>
</protein>
<name>A0AAD7A3T9_9AGAR</name>
<proteinExistence type="predicted"/>
<dbReference type="EMBL" id="JARIHO010000016">
    <property type="protein sequence ID" value="KAJ7349012.1"/>
    <property type="molecule type" value="Genomic_DNA"/>
</dbReference>
<comment type="caution">
    <text evidence="2">The sequence shown here is derived from an EMBL/GenBank/DDBJ whole genome shotgun (WGS) entry which is preliminary data.</text>
</comment>